<feature type="region of interest" description="Disordered" evidence="1">
    <location>
        <begin position="175"/>
        <end position="214"/>
    </location>
</feature>
<feature type="compositionally biased region" description="Polar residues" evidence="1">
    <location>
        <begin position="107"/>
        <end position="151"/>
    </location>
</feature>
<dbReference type="RefSeq" id="XP_033602048.1">
    <property type="nucleotide sequence ID" value="XM_033740618.1"/>
</dbReference>
<evidence type="ECO:0000313" key="2">
    <source>
        <dbReference type="EMBL" id="KAF2759597.1"/>
    </source>
</evidence>
<evidence type="ECO:0000313" key="3">
    <source>
        <dbReference type="Proteomes" id="UP000799437"/>
    </source>
</evidence>
<proteinExistence type="predicted"/>
<dbReference type="EMBL" id="ML996569">
    <property type="protein sequence ID" value="KAF2759597.1"/>
    <property type="molecule type" value="Genomic_DNA"/>
</dbReference>
<feature type="compositionally biased region" description="Basic and acidic residues" evidence="1">
    <location>
        <begin position="375"/>
        <end position="384"/>
    </location>
</feature>
<feature type="region of interest" description="Disordered" evidence="1">
    <location>
        <begin position="1"/>
        <end position="158"/>
    </location>
</feature>
<dbReference type="GeneID" id="54481672"/>
<dbReference type="AlphaFoldDB" id="A0A6A6WDG4"/>
<sequence length="406" mass="42686">MAEVEAAPKQNSTWHNRRRPFSQWVKRLANLKGSSSDSNNNTNKKGSPSKSKKATRLKNNPYPESGYPQAHNKDANGHPSPFSPARHSAGSFGSIDEQGGTGDQRAPTISNKSAAPTVTTNPETVHSETGQSKAETSRSAGGGNSTFSSPNHSERSLTTTLTTIQSTAASGLLTTQNGGNVANAPQGSQNPVQFTHQFPVSPASAIPPHLAPHNVPQTYQAATANGVLTDNASILTLASSSKRRRRNSLDTNASVRALAPSSVWGGSRESLPLSVLSDRVDGATSTNQGPRPTTMTGFASAERASVYSSSGAVAPTLSSERNSYYASKQIDGASVRSGKLGHGRSESITGSIGGITPSSPLASPRDPFPLRISRRSSDWKRADSDTEEEQEEDTIIAKGDPKVQTS</sequence>
<name>A0A6A6WDG4_9PEZI</name>
<organism evidence="2 3">
    <name type="scientific">Pseudovirgaria hyperparasitica</name>
    <dbReference type="NCBI Taxonomy" id="470096"/>
    <lineage>
        <taxon>Eukaryota</taxon>
        <taxon>Fungi</taxon>
        <taxon>Dikarya</taxon>
        <taxon>Ascomycota</taxon>
        <taxon>Pezizomycotina</taxon>
        <taxon>Dothideomycetes</taxon>
        <taxon>Dothideomycetes incertae sedis</taxon>
        <taxon>Acrospermales</taxon>
        <taxon>Acrospermaceae</taxon>
        <taxon>Pseudovirgaria</taxon>
    </lineage>
</organism>
<gene>
    <name evidence="2" type="ORF">EJ05DRAFT_302993</name>
</gene>
<evidence type="ECO:0000256" key="1">
    <source>
        <dbReference type="SAM" id="MobiDB-lite"/>
    </source>
</evidence>
<dbReference type="Proteomes" id="UP000799437">
    <property type="component" value="Unassembled WGS sequence"/>
</dbReference>
<feature type="compositionally biased region" description="Acidic residues" evidence="1">
    <location>
        <begin position="385"/>
        <end position="394"/>
    </location>
</feature>
<keyword evidence="3" id="KW-1185">Reference proteome</keyword>
<reference evidence="2" key="1">
    <citation type="journal article" date="2020" name="Stud. Mycol.">
        <title>101 Dothideomycetes genomes: a test case for predicting lifestyles and emergence of pathogens.</title>
        <authorList>
            <person name="Haridas S."/>
            <person name="Albert R."/>
            <person name="Binder M."/>
            <person name="Bloem J."/>
            <person name="Labutti K."/>
            <person name="Salamov A."/>
            <person name="Andreopoulos B."/>
            <person name="Baker S."/>
            <person name="Barry K."/>
            <person name="Bills G."/>
            <person name="Bluhm B."/>
            <person name="Cannon C."/>
            <person name="Castanera R."/>
            <person name="Culley D."/>
            <person name="Daum C."/>
            <person name="Ezra D."/>
            <person name="Gonzalez J."/>
            <person name="Henrissat B."/>
            <person name="Kuo A."/>
            <person name="Liang C."/>
            <person name="Lipzen A."/>
            <person name="Lutzoni F."/>
            <person name="Magnuson J."/>
            <person name="Mondo S."/>
            <person name="Nolan M."/>
            <person name="Ohm R."/>
            <person name="Pangilinan J."/>
            <person name="Park H.-J."/>
            <person name="Ramirez L."/>
            <person name="Alfaro M."/>
            <person name="Sun H."/>
            <person name="Tritt A."/>
            <person name="Yoshinaga Y."/>
            <person name="Zwiers L.-H."/>
            <person name="Turgeon B."/>
            <person name="Goodwin S."/>
            <person name="Spatafora J."/>
            <person name="Crous P."/>
            <person name="Grigoriev I."/>
        </authorList>
    </citation>
    <scope>NUCLEOTIDE SEQUENCE</scope>
    <source>
        <strain evidence="2">CBS 121739</strain>
    </source>
</reference>
<dbReference type="OrthoDB" id="5377012at2759"/>
<feature type="compositionally biased region" description="Polar residues" evidence="1">
    <location>
        <begin position="346"/>
        <end position="361"/>
    </location>
</feature>
<accession>A0A6A6WDG4</accession>
<feature type="compositionally biased region" description="Low complexity" evidence="1">
    <location>
        <begin position="32"/>
        <end position="46"/>
    </location>
</feature>
<feature type="compositionally biased region" description="Polar residues" evidence="1">
    <location>
        <begin position="175"/>
        <end position="198"/>
    </location>
</feature>
<feature type="region of interest" description="Disordered" evidence="1">
    <location>
        <begin position="335"/>
        <end position="406"/>
    </location>
</feature>
<protein>
    <submittedName>
        <fullName evidence="2">Uncharacterized protein</fullName>
    </submittedName>
</protein>